<keyword evidence="2" id="KW-1185">Reference proteome</keyword>
<dbReference type="AlphaFoldDB" id="A0A1V4EV35"/>
<evidence type="ECO:0008006" key="3">
    <source>
        <dbReference type="Google" id="ProtNLM"/>
    </source>
</evidence>
<proteinExistence type="predicted"/>
<sequence length="77" mass="8675">MTDLFVEDFGEKSAPPLLYLHGGPGTGSYDFVLYQRDYLIENVRLITFDQRGVLRSPAITDADSFGINRLIEDIAHL</sequence>
<dbReference type="Proteomes" id="UP000190229">
    <property type="component" value="Unassembled WGS sequence"/>
</dbReference>
<dbReference type="Gene3D" id="3.40.50.1820">
    <property type="entry name" value="alpha/beta hydrolase"/>
    <property type="match status" value="1"/>
</dbReference>
<reference evidence="1 2" key="1">
    <citation type="submission" date="2017-02" db="EMBL/GenBank/DDBJ databases">
        <title>Draft genome of Acidibacillus ferrooxidans Huett2.</title>
        <authorList>
            <person name="Schopf S."/>
        </authorList>
    </citation>
    <scope>NUCLEOTIDE SEQUENCE [LARGE SCALE GENOMIC DNA]</scope>
    <source>
        <strain evidence="1 2">Huett2</strain>
    </source>
</reference>
<dbReference type="EMBL" id="MWPS01000014">
    <property type="protein sequence ID" value="OPG16761.1"/>
    <property type="molecule type" value="Genomic_DNA"/>
</dbReference>
<name>A0A1V4EV35_9BACL</name>
<accession>A0A1V4EV35</accession>
<dbReference type="RefSeq" id="WP_079290122.1">
    <property type="nucleotide sequence ID" value="NZ_MWPS01000014.1"/>
</dbReference>
<gene>
    <name evidence="1" type="ORF">B2M26_05230</name>
</gene>
<evidence type="ECO:0000313" key="1">
    <source>
        <dbReference type="EMBL" id="OPG16761.1"/>
    </source>
</evidence>
<dbReference type="SUPFAM" id="SSF53474">
    <property type="entry name" value="alpha/beta-Hydrolases"/>
    <property type="match status" value="1"/>
</dbReference>
<dbReference type="InterPro" id="IPR029058">
    <property type="entry name" value="AB_hydrolase_fold"/>
</dbReference>
<evidence type="ECO:0000313" key="2">
    <source>
        <dbReference type="Proteomes" id="UP000190229"/>
    </source>
</evidence>
<comment type="caution">
    <text evidence="1">The sequence shown here is derived from an EMBL/GenBank/DDBJ whole genome shotgun (WGS) entry which is preliminary data.</text>
</comment>
<protein>
    <recommendedName>
        <fullName evidence="3">Prolyl aminopeptidase</fullName>
    </recommendedName>
</protein>
<organism evidence="1 2">
    <name type="scientific">Ferroacidibacillus organovorans</name>
    <dbReference type="NCBI Taxonomy" id="1765683"/>
    <lineage>
        <taxon>Bacteria</taxon>
        <taxon>Bacillati</taxon>
        <taxon>Bacillota</taxon>
        <taxon>Bacilli</taxon>
        <taxon>Bacillales</taxon>
        <taxon>Alicyclobacillaceae</taxon>
        <taxon>Ferroacidibacillus</taxon>
    </lineage>
</organism>